<feature type="non-terminal residue" evidence="2">
    <location>
        <position position="1"/>
    </location>
</feature>
<evidence type="ECO:0000313" key="3">
    <source>
        <dbReference type="Proteomes" id="UP000013042"/>
    </source>
</evidence>
<dbReference type="AlphaFoldDB" id="N6YB81"/>
<comment type="caution">
    <text evidence="2">The sequence shown here is derived from an EMBL/GenBank/DDBJ whole genome shotgun (WGS) entry which is preliminary data.</text>
</comment>
<dbReference type="EMBL" id="AMXD01000195">
    <property type="protein sequence ID" value="ENO79662.1"/>
    <property type="molecule type" value="Genomic_DNA"/>
</dbReference>
<proteinExistence type="predicted"/>
<reference evidence="2 3" key="1">
    <citation type="submission" date="2012-09" db="EMBL/GenBank/DDBJ databases">
        <title>Draft Genome Sequences of 6 Strains from Genus Thauera.</title>
        <authorList>
            <person name="Liu B."/>
            <person name="Shapleigh J.P."/>
            <person name="Frostegard A.H."/>
        </authorList>
    </citation>
    <scope>NUCLEOTIDE SEQUENCE [LARGE SCALE GENOMIC DNA]</scope>
    <source>
        <strain evidence="2 3">S2</strain>
    </source>
</reference>
<protein>
    <submittedName>
        <fullName evidence="2">Uncharacterized protein</fullName>
    </submittedName>
</protein>
<evidence type="ECO:0000256" key="1">
    <source>
        <dbReference type="SAM" id="MobiDB-lite"/>
    </source>
</evidence>
<organism evidence="2 3">
    <name type="scientific">Thauera aminoaromatica S2</name>
    <dbReference type="NCBI Taxonomy" id="1234381"/>
    <lineage>
        <taxon>Bacteria</taxon>
        <taxon>Pseudomonadati</taxon>
        <taxon>Pseudomonadota</taxon>
        <taxon>Betaproteobacteria</taxon>
        <taxon>Rhodocyclales</taxon>
        <taxon>Zoogloeaceae</taxon>
        <taxon>Thauera</taxon>
    </lineage>
</organism>
<feature type="region of interest" description="Disordered" evidence="1">
    <location>
        <begin position="1"/>
        <end position="30"/>
    </location>
</feature>
<evidence type="ECO:0000313" key="2">
    <source>
        <dbReference type="EMBL" id="ENO79662.1"/>
    </source>
</evidence>
<accession>N6YB81</accession>
<dbReference type="Proteomes" id="UP000013042">
    <property type="component" value="Unassembled WGS sequence"/>
</dbReference>
<feature type="compositionally biased region" description="Basic residues" evidence="1">
    <location>
        <begin position="17"/>
        <end position="30"/>
    </location>
</feature>
<sequence length="30" mass="2998">SAAPAASTPAAENPAPRPRRARKPKAASAE</sequence>
<name>N6YB81_THASP</name>
<gene>
    <name evidence="2" type="ORF">C665_18452</name>
</gene>
<feature type="compositionally biased region" description="Low complexity" evidence="1">
    <location>
        <begin position="1"/>
        <end position="14"/>
    </location>
</feature>